<dbReference type="FunFam" id="3.90.550.10:FF:000023">
    <property type="entry name" value="Glucose-1-phosphate thymidylyltransferase"/>
    <property type="match status" value="1"/>
</dbReference>
<keyword evidence="6 10" id="KW-0548">Nucleotidyltransferase</keyword>
<dbReference type="EC" id="2.7.7.24" evidence="3 10"/>
<dbReference type="CDD" id="cd02538">
    <property type="entry name" value="G1P_TT_short"/>
    <property type="match status" value="1"/>
</dbReference>
<evidence type="ECO:0000259" key="11">
    <source>
        <dbReference type="Pfam" id="PF00483"/>
    </source>
</evidence>
<dbReference type="GeneID" id="60201043"/>
<comment type="function">
    <text evidence="10">Catalyzes the formation of dTDP-glucose, from dTTP and glucose 1-phosphate, as well as its pyrophosphorolysis.</text>
</comment>
<evidence type="ECO:0000313" key="12">
    <source>
        <dbReference type="EMBL" id="ABM72617.1"/>
    </source>
</evidence>
<evidence type="ECO:0000256" key="4">
    <source>
        <dbReference type="ARBA" id="ARBA00017654"/>
    </source>
</evidence>
<keyword evidence="5 10" id="KW-0808">Transferase</keyword>
<dbReference type="SUPFAM" id="SSF53448">
    <property type="entry name" value="Nucleotide-diphospho-sugar transferases"/>
    <property type="match status" value="1"/>
</dbReference>
<gene>
    <name evidence="12" type="primary">rfbA</name>
    <name evidence="12" type="ordered locus">P9515_14101</name>
</gene>
<dbReference type="RefSeq" id="WP_011820714.1">
    <property type="nucleotide sequence ID" value="NC_008817.1"/>
</dbReference>
<name>A2BXV6_PROM5</name>
<evidence type="ECO:0000256" key="7">
    <source>
        <dbReference type="ARBA" id="ARBA00022723"/>
    </source>
</evidence>
<evidence type="ECO:0000256" key="9">
    <source>
        <dbReference type="ARBA" id="ARBA00049336"/>
    </source>
</evidence>
<dbReference type="AlphaFoldDB" id="A2BXV6"/>
<dbReference type="GO" id="GO:0008879">
    <property type="term" value="F:glucose-1-phosphate thymidylyltransferase activity"/>
    <property type="evidence" value="ECO:0007669"/>
    <property type="project" value="UniProtKB-EC"/>
</dbReference>
<accession>A2BXV6</accession>
<reference evidence="12 13" key="1">
    <citation type="journal article" date="2007" name="PLoS Genet.">
        <title>Patterns and implications of gene gain and loss in the evolution of Prochlorococcus.</title>
        <authorList>
            <person name="Kettler G.C."/>
            <person name="Martiny A.C."/>
            <person name="Huang K."/>
            <person name="Zucker J."/>
            <person name="Coleman M.L."/>
            <person name="Rodrigue S."/>
            <person name="Chen F."/>
            <person name="Lapidus A."/>
            <person name="Ferriera S."/>
            <person name="Johnson J."/>
            <person name="Steglich C."/>
            <person name="Church G.M."/>
            <person name="Richardson P."/>
            <person name="Chisholm S.W."/>
        </authorList>
    </citation>
    <scope>NUCLEOTIDE SEQUENCE [LARGE SCALE GENOMIC DNA]</scope>
    <source>
        <strain evidence="12 13">MIT 9515</strain>
    </source>
</reference>
<protein>
    <recommendedName>
        <fullName evidence="4 10">Glucose-1-phosphate thymidylyltransferase</fullName>
        <ecNumber evidence="3 10">2.7.7.24</ecNumber>
    </recommendedName>
</protein>
<feature type="domain" description="Nucleotidyl transferase" evidence="11">
    <location>
        <begin position="10"/>
        <end position="245"/>
    </location>
</feature>
<comment type="similarity">
    <text evidence="2 10">Belongs to the glucose-1-phosphate thymidylyltransferase family.</text>
</comment>
<evidence type="ECO:0000256" key="10">
    <source>
        <dbReference type="RuleBase" id="RU003706"/>
    </source>
</evidence>
<dbReference type="PANTHER" id="PTHR43532">
    <property type="entry name" value="GLUCOSE-1-PHOSPHATE THYMIDYLYLTRANSFERASE"/>
    <property type="match status" value="1"/>
</dbReference>
<dbReference type="GO" id="GO:0046872">
    <property type="term" value="F:metal ion binding"/>
    <property type="evidence" value="ECO:0007669"/>
    <property type="project" value="UniProtKB-KW"/>
</dbReference>
<dbReference type="STRING" id="167542.P9515_14101"/>
<evidence type="ECO:0000256" key="1">
    <source>
        <dbReference type="ARBA" id="ARBA00001946"/>
    </source>
</evidence>
<keyword evidence="7 10" id="KW-0479">Metal-binding</keyword>
<dbReference type="EMBL" id="CP000552">
    <property type="protein sequence ID" value="ABM72617.1"/>
    <property type="molecule type" value="Genomic_DNA"/>
</dbReference>
<dbReference type="KEGG" id="pmc:P9515_14101"/>
<keyword evidence="8 10" id="KW-0460">Magnesium</keyword>
<organism evidence="12 13">
    <name type="scientific">Prochlorococcus marinus (strain MIT 9515)</name>
    <dbReference type="NCBI Taxonomy" id="167542"/>
    <lineage>
        <taxon>Bacteria</taxon>
        <taxon>Bacillati</taxon>
        <taxon>Cyanobacteriota</taxon>
        <taxon>Cyanophyceae</taxon>
        <taxon>Synechococcales</taxon>
        <taxon>Prochlorococcaceae</taxon>
        <taxon>Prochlorococcus</taxon>
    </lineage>
</organism>
<sequence>MINLEMKKRKGIILAGGLGTRLSPISLAISKQLMPVYDKPMIYYPLTTLMLADINDILLISSPDHLNSFKRLLGDGKSLGINIEYASQEKPQGIAQALIIGEKFLNGSPSVLILGDNLFHGNELLPKLESANLKKDGATIFAYPVSDPERYGVVYFNKSGKACSIEEKPSNPKSRFAITGIYFYDDTVISKAKKIKPSLRGELEISSINKLFLQESNLNVEIMGRGMAWLDTGTFDSLNEASNYIRALEKRQGLKIGSPEEVAWRKGWIKDSQLKELGNALKSSSYGKYLLELLKN</sequence>
<evidence type="ECO:0000256" key="2">
    <source>
        <dbReference type="ARBA" id="ARBA00010480"/>
    </source>
</evidence>
<evidence type="ECO:0000256" key="8">
    <source>
        <dbReference type="ARBA" id="ARBA00022842"/>
    </source>
</evidence>
<dbReference type="Pfam" id="PF00483">
    <property type="entry name" value="NTP_transferase"/>
    <property type="match status" value="1"/>
</dbReference>
<evidence type="ECO:0000256" key="3">
    <source>
        <dbReference type="ARBA" id="ARBA00012461"/>
    </source>
</evidence>
<dbReference type="InterPro" id="IPR005835">
    <property type="entry name" value="NTP_transferase_dom"/>
</dbReference>
<dbReference type="Proteomes" id="UP000001589">
    <property type="component" value="Chromosome"/>
</dbReference>
<dbReference type="OrthoDB" id="9803871at2"/>
<comment type="catalytic activity">
    <reaction evidence="9 10">
        <text>dTTP + alpha-D-glucose 1-phosphate + H(+) = dTDP-alpha-D-glucose + diphosphate</text>
        <dbReference type="Rhea" id="RHEA:15225"/>
        <dbReference type="ChEBI" id="CHEBI:15378"/>
        <dbReference type="ChEBI" id="CHEBI:33019"/>
        <dbReference type="ChEBI" id="CHEBI:37568"/>
        <dbReference type="ChEBI" id="CHEBI:57477"/>
        <dbReference type="ChEBI" id="CHEBI:58601"/>
        <dbReference type="EC" id="2.7.7.24"/>
    </reaction>
</comment>
<dbReference type="InterPro" id="IPR029044">
    <property type="entry name" value="Nucleotide-diphossugar_trans"/>
</dbReference>
<dbReference type="Gene3D" id="3.90.550.10">
    <property type="entry name" value="Spore Coat Polysaccharide Biosynthesis Protein SpsA, Chain A"/>
    <property type="match status" value="1"/>
</dbReference>
<dbReference type="InterPro" id="IPR005907">
    <property type="entry name" value="G1P_thy_trans_s"/>
</dbReference>
<dbReference type="NCBIfam" id="TIGR01207">
    <property type="entry name" value="rmlA"/>
    <property type="match status" value="1"/>
</dbReference>
<evidence type="ECO:0000313" key="13">
    <source>
        <dbReference type="Proteomes" id="UP000001589"/>
    </source>
</evidence>
<evidence type="ECO:0000256" key="5">
    <source>
        <dbReference type="ARBA" id="ARBA00022679"/>
    </source>
</evidence>
<dbReference type="eggNOG" id="COG1209">
    <property type="taxonomic scope" value="Bacteria"/>
</dbReference>
<dbReference type="HOGENOM" id="CLU_029499_9_0_3"/>
<evidence type="ECO:0000256" key="6">
    <source>
        <dbReference type="ARBA" id="ARBA00022695"/>
    </source>
</evidence>
<dbReference type="PANTHER" id="PTHR43532:SF1">
    <property type="entry name" value="GLUCOSE-1-PHOSPHATE THYMIDYLYLTRANSFERASE 1"/>
    <property type="match status" value="1"/>
</dbReference>
<comment type="cofactor">
    <cofactor evidence="1">
        <name>Mg(2+)</name>
        <dbReference type="ChEBI" id="CHEBI:18420"/>
    </cofactor>
</comment>
<proteinExistence type="inferred from homology"/>